<accession>F8H799</accession>
<name>F8H799_STUS2</name>
<protein>
    <submittedName>
        <fullName evidence="1">Uncharacterized protein</fullName>
    </submittedName>
</protein>
<sequence length="64" mass="7305">MGHFCSQRGSSRDCQHQIANPNHYLIPCLSFSRTTRGSYFTARATLRWLPFSDKPFSASARNIL</sequence>
<evidence type="ECO:0000313" key="1">
    <source>
        <dbReference type="EMBL" id="AEJ04955.1"/>
    </source>
</evidence>
<dbReference type="KEGG" id="psz:PSTAB_1674"/>
<reference evidence="2" key="3">
    <citation type="submission" date="2011-06" db="EMBL/GenBank/DDBJ databases">
        <title>Complete genome sequence of Pseudomonas stutzeri strain CGMCC 1.1803.</title>
        <authorList>
            <person name="Yan Y."/>
            <person name="Chen M."/>
            <person name="Lu W."/>
            <person name="Zhang W."/>
            <person name="Ping S."/>
            <person name="Lin M."/>
        </authorList>
    </citation>
    <scope>NUCLEOTIDE SEQUENCE [LARGE SCALE GENOMIC DNA]</scope>
    <source>
        <strain evidence="2">ATCC 17588 / DSM 5190 / CCUG 11256 / JCM 5965 / LMG 11199 / NCIMB 11358 / Stanier 221</strain>
    </source>
</reference>
<dbReference type="EMBL" id="CP002881">
    <property type="protein sequence ID" value="AEJ04955.1"/>
    <property type="molecule type" value="Genomic_DNA"/>
</dbReference>
<accession>A0A0H3YW13</accession>
<organism evidence="1 2">
    <name type="scientific">Stutzerimonas stutzeri (strain ATCC 17588 / DSM 5190 / CCUG 11256 / JCM 5965 / LMG 11199 / NBRC 14165 / NCIMB 11358 / Stanier 221)</name>
    <name type="common">Pseudomonas stutzeri</name>
    <dbReference type="NCBI Taxonomy" id="96563"/>
    <lineage>
        <taxon>Bacteria</taxon>
        <taxon>Pseudomonadati</taxon>
        <taxon>Pseudomonadota</taxon>
        <taxon>Gammaproteobacteria</taxon>
        <taxon>Pseudomonadales</taxon>
        <taxon>Pseudomonadaceae</taxon>
        <taxon>Stutzerimonas</taxon>
    </lineage>
</organism>
<reference evidence="1 2" key="1">
    <citation type="journal article" date="2011" name="J. Bacteriol.">
        <title>Complete Genome Sequence of the Type Strain Pseudomonas stutzeri CGMCC 1.1803.</title>
        <authorList>
            <person name="Chen M."/>
            <person name="Yan Y."/>
            <person name="Zhang W."/>
            <person name="Lu W."/>
            <person name="Wang J."/>
            <person name="Ping S."/>
            <person name="Lin M."/>
        </authorList>
    </citation>
    <scope>NUCLEOTIDE SEQUENCE [LARGE SCALE GENOMIC DNA]</scope>
    <source>
        <strain evidence="2">ATCC 17588 / DSM 5190 / CCUG 11256 / JCM 5965 / LMG 11199 / NCIMB 11358 / Stanier 221</strain>
    </source>
</reference>
<dbReference type="AlphaFoldDB" id="F8H799"/>
<gene>
    <name evidence="1" type="ordered locus">PSTAB_1674</name>
</gene>
<proteinExistence type="predicted"/>
<reference key="2">
    <citation type="submission" date="2011-06" db="EMBL/GenBank/DDBJ databases">
        <title>Complete Genome Sequence of Pseudomonas stutzeri Strain CGMCC 1.1803.</title>
        <authorList>
            <person name="Yan Y."/>
            <person name="Chen M."/>
            <person name="Lu W."/>
            <person name="Zhang W."/>
            <person name="Ping S."/>
            <person name="Lin M."/>
        </authorList>
    </citation>
    <scope>NUCLEOTIDE SEQUENCE</scope>
    <source>
        <strain>ATCC 17588</strain>
    </source>
</reference>
<dbReference type="HOGENOM" id="CLU_2864609_0_0_6"/>
<evidence type="ECO:0000313" key="2">
    <source>
        <dbReference type="Proteomes" id="UP000008932"/>
    </source>
</evidence>
<dbReference type="Proteomes" id="UP000008932">
    <property type="component" value="Chromosome"/>
</dbReference>